<evidence type="ECO:0000313" key="1">
    <source>
        <dbReference type="EMBL" id="KAF2475281.1"/>
    </source>
</evidence>
<dbReference type="Proteomes" id="UP000799755">
    <property type="component" value="Unassembled WGS sequence"/>
</dbReference>
<reference evidence="1" key="1">
    <citation type="journal article" date="2020" name="Stud. Mycol.">
        <title>101 Dothideomycetes genomes: a test case for predicting lifestyles and emergence of pathogens.</title>
        <authorList>
            <person name="Haridas S."/>
            <person name="Albert R."/>
            <person name="Binder M."/>
            <person name="Bloem J."/>
            <person name="Labutti K."/>
            <person name="Salamov A."/>
            <person name="Andreopoulos B."/>
            <person name="Baker S."/>
            <person name="Barry K."/>
            <person name="Bills G."/>
            <person name="Bluhm B."/>
            <person name="Cannon C."/>
            <person name="Castanera R."/>
            <person name="Culley D."/>
            <person name="Daum C."/>
            <person name="Ezra D."/>
            <person name="Gonzalez J."/>
            <person name="Henrissat B."/>
            <person name="Kuo A."/>
            <person name="Liang C."/>
            <person name="Lipzen A."/>
            <person name="Lutzoni F."/>
            <person name="Magnuson J."/>
            <person name="Mondo S."/>
            <person name="Nolan M."/>
            <person name="Ohm R."/>
            <person name="Pangilinan J."/>
            <person name="Park H.-J."/>
            <person name="Ramirez L."/>
            <person name="Alfaro M."/>
            <person name="Sun H."/>
            <person name="Tritt A."/>
            <person name="Yoshinaga Y."/>
            <person name="Zwiers L.-H."/>
            <person name="Turgeon B."/>
            <person name="Goodwin S."/>
            <person name="Spatafora J."/>
            <person name="Crous P."/>
            <person name="Grigoriev I."/>
        </authorList>
    </citation>
    <scope>NUCLEOTIDE SEQUENCE</scope>
    <source>
        <strain evidence="1">ATCC 200398</strain>
    </source>
</reference>
<gene>
    <name evidence="1" type="ORF">BDR25DRAFT_350668</name>
</gene>
<comment type="caution">
    <text evidence="1">The sequence shown here is derived from an EMBL/GenBank/DDBJ whole genome shotgun (WGS) entry which is preliminary data.</text>
</comment>
<proteinExistence type="predicted"/>
<organism evidence="1 2">
    <name type="scientific">Lindgomyces ingoldianus</name>
    <dbReference type="NCBI Taxonomy" id="673940"/>
    <lineage>
        <taxon>Eukaryota</taxon>
        <taxon>Fungi</taxon>
        <taxon>Dikarya</taxon>
        <taxon>Ascomycota</taxon>
        <taxon>Pezizomycotina</taxon>
        <taxon>Dothideomycetes</taxon>
        <taxon>Pleosporomycetidae</taxon>
        <taxon>Pleosporales</taxon>
        <taxon>Lindgomycetaceae</taxon>
        <taxon>Lindgomyces</taxon>
    </lineage>
</organism>
<evidence type="ECO:0000313" key="2">
    <source>
        <dbReference type="Proteomes" id="UP000799755"/>
    </source>
</evidence>
<protein>
    <submittedName>
        <fullName evidence="1">Uncharacterized protein</fullName>
    </submittedName>
</protein>
<name>A0ACB6R9Z3_9PLEO</name>
<keyword evidence="2" id="KW-1185">Reference proteome</keyword>
<sequence>MWTIFGLETTKRNTMANIHPTENNISTNTKMHFTSLAVVLAACSTLTAAFDPRAALAKPDPHAEAAAARTRCTTFLSTVVATRTRGDVDTSTSTILLLKPTVTTIYETITSTSTYLVTNDRTRERTRTETVSHSALDILQIELAAFVSRFRDNILSATEWFCFPIPTSTNRCTSDSATKMNDTAFRSKFSHLTILYQHLPFITDQPTPTLP</sequence>
<accession>A0ACB6R9Z3</accession>
<dbReference type="EMBL" id="MU003496">
    <property type="protein sequence ID" value="KAF2475281.1"/>
    <property type="molecule type" value="Genomic_DNA"/>
</dbReference>